<dbReference type="PANTHER" id="PTHR47331">
    <property type="entry name" value="PHD-TYPE DOMAIN-CONTAINING PROTEIN"/>
    <property type="match status" value="1"/>
</dbReference>
<gene>
    <name evidence="2" type="ORF">PHET_10550</name>
</gene>
<dbReference type="PANTHER" id="PTHR47331:SF1">
    <property type="entry name" value="GAG-LIKE PROTEIN"/>
    <property type="match status" value="1"/>
</dbReference>
<accession>A0A8J4WTR6</accession>
<comment type="caution">
    <text evidence="2">The sequence shown here is derived from an EMBL/GenBank/DDBJ whole genome shotgun (WGS) entry which is preliminary data.</text>
</comment>
<evidence type="ECO:0000256" key="1">
    <source>
        <dbReference type="SAM" id="Coils"/>
    </source>
</evidence>
<keyword evidence="3" id="KW-1185">Reference proteome</keyword>
<protein>
    <submittedName>
        <fullName evidence="2">Uncharacterized protein</fullName>
    </submittedName>
</protein>
<feature type="coiled-coil region" evidence="1">
    <location>
        <begin position="26"/>
        <end position="63"/>
    </location>
</feature>
<reference evidence="2" key="1">
    <citation type="submission" date="2019-05" db="EMBL/GenBank/DDBJ databases">
        <title>Annotation for the trematode Paragonimus heterotremus.</title>
        <authorList>
            <person name="Choi Y.-J."/>
        </authorList>
    </citation>
    <scope>NUCLEOTIDE SEQUENCE</scope>
    <source>
        <strain evidence="2">LC</strain>
    </source>
</reference>
<dbReference type="OrthoDB" id="6278773at2759"/>
<proteinExistence type="predicted"/>
<dbReference type="Proteomes" id="UP000748531">
    <property type="component" value="Unassembled WGS sequence"/>
</dbReference>
<organism evidence="2 3">
    <name type="scientific">Paragonimus heterotremus</name>
    <dbReference type="NCBI Taxonomy" id="100268"/>
    <lineage>
        <taxon>Eukaryota</taxon>
        <taxon>Metazoa</taxon>
        <taxon>Spiralia</taxon>
        <taxon>Lophotrochozoa</taxon>
        <taxon>Platyhelminthes</taxon>
        <taxon>Trematoda</taxon>
        <taxon>Digenea</taxon>
        <taxon>Plagiorchiida</taxon>
        <taxon>Troglotremata</taxon>
        <taxon>Troglotrematidae</taxon>
        <taxon>Paragonimus</taxon>
    </lineage>
</organism>
<dbReference type="EMBL" id="LUCH01007792">
    <property type="protein sequence ID" value="KAF5396592.1"/>
    <property type="molecule type" value="Genomic_DNA"/>
</dbReference>
<dbReference type="AlphaFoldDB" id="A0A8J4WTR6"/>
<sequence>MSVNELHEEVSSKCGSVNTSADGRELKLARIRIQQLELQLASKDKMEQCRIEYEEDVKRLNEQAVSVISDHTAGKPLCGSLPQSPTSPVKPHYRAMEQGCNELLDGQPSLPNNRELACHRLHGLKRRLMRDKVLYQLYVSKMEEYITSGQAELVPMPEGEEKRSTIWYLPHHPVFKPIDLDHIAINQDPLTTKSKKPAKVRVVFDCAAKYQGVDFILLLHILIRLV</sequence>
<name>A0A8J4WTR6_9TREM</name>
<evidence type="ECO:0000313" key="3">
    <source>
        <dbReference type="Proteomes" id="UP000748531"/>
    </source>
</evidence>
<evidence type="ECO:0000313" key="2">
    <source>
        <dbReference type="EMBL" id="KAF5396592.1"/>
    </source>
</evidence>
<keyword evidence="1" id="KW-0175">Coiled coil</keyword>